<dbReference type="OrthoDB" id="3631417at2759"/>
<evidence type="ECO:0000313" key="1">
    <source>
        <dbReference type="EMBL" id="USW50831.1"/>
    </source>
</evidence>
<reference evidence="1" key="1">
    <citation type="submission" date="2022-06" db="EMBL/GenBank/DDBJ databases">
        <title>Complete genome sequences of two strains of the flax pathogen Septoria linicola.</title>
        <authorList>
            <person name="Lapalu N."/>
            <person name="Simon A."/>
            <person name="Demenou B."/>
            <person name="Paumier D."/>
            <person name="Guillot M.-P."/>
            <person name="Gout L."/>
            <person name="Valade R."/>
        </authorList>
    </citation>
    <scope>NUCLEOTIDE SEQUENCE</scope>
    <source>
        <strain evidence="1">SE15195</strain>
    </source>
</reference>
<sequence length="224" mass="24725">MATIANTSSAAKMSSATNRTFATVELLEMILLEVSINARGGSTLCLKRLGSLILLPQQVNMQTLLVSCQRVNKTFKATIDGYEKLQQALWFQADPDPKNKKVIYPKSDPVDLRNPLLVKFQERIGITKFKCVWGPVRITTAGGWSILQTGANAPPIQDQIPGTVEHVFVTIRDFAAARDRQNGSWRKMLLLQGCEPTFAVRRADSVKSSEGPFEGTDVIDRTAC</sequence>
<dbReference type="EMBL" id="CP099420">
    <property type="protein sequence ID" value="USW50831.1"/>
    <property type="molecule type" value="Genomic_DNA"/>
</dbReference>
<accession>A0A9Q9AU98</accession>
<dbReference type="AlphaFoldDB" id="A0A9Q9AU98"/>
<dbReference type="Proteomes" id="UP001056384">
    <property type="component" value="Chromosome 3"/>
</dbReference>
<keyword evidence="2" id="KW-1185">Reference proteome</keyword>
<organism evidence="1 2">
    <name type="scientific">Septoria linicola</name>
    <dbReference type="NCBI Taxonomy" id="215465"/>
    <lineage>
        <taxon>Eukaryota</taxon>
        <taxon>Fungi</taxon>
        <taxon>Dikarya</taxon>
        <taxon>Ascomycota</taxon>
        <taxon>Pezizomycotina</taxon>
        <taxon>Dothideomycetes</taxon>
        <taxon>Dothideomycetidae</taxon>
        <taxon>Mycosphaerellales</taxon>
        <taxon>Mycosphaerellaceae</taxon>
        <taxon>Septoria</taxon>
    </lineage>
</organism>
<name>A0A9Q9AU98_9PEZI</name>
<evidence type="ECO:0000313" key="2">
    <source>
        <dbReference type="Proteomes" id="UP001056384"/>
    </source>
</evidence>
<protein>
    <submittedName>
        <fullName evidence="1">Uncharacterized protein</fullName>
    </submittedName>
</protein>
<proteinExistence type="predicted"/>
<gene>
    <name evidence="1" type="ORF">Slin15195_G041500</name>
</gene>